<gene>
    <name evidence="1" type="ORF">H0N91_14150</name>
</gene>
<evidence type="ECO:0000313" key="1">
    <source>
        <dbReference type="EMBL" id="NZA39237.1"/>
    </source>
</evidence>
<organism evidence="1 2">
    <name type="scientific">Eubacterium callanderi</name>
    <dbReference type="NCBI Taxonomy" id="53442"/>
    <lineage>
        <taxon>Bacteria</taxon>
        <taxon>Bacillati</taxon>
        <taxon>Bacillota</taxon>
        <taxon>Clostridia</taxon>
        <taxon>Eubacteriales</taxon>
        <taxon>Eubacteriaceae</taxon>
        <taxon>Eubacterium</taxon>
    </lineage>
</organism>
<protein>
    <submittedName>
        <fullName evidence="1">Uncharacterized protein</fullName>
    </submittedName>
</protein>
<dbReference type="AlphaFoldDB" id="A0A853JRT1"/>
<accession>A0A853JRT1</accession>
<sequence length="46" mass="4995">MNYLTELLAFNHWLSTHPMPGLLQAYSCILTTKAPCPMCPASGTGL</sequence>
<dbReference type="EMBL" id="JACCKS010000017">
    <property type="protein sequence ID" value="NZA39237.1"/>
    <property type="molecule type" value="Genomic_DNA"/>
</dbReference>
<comment type="caution">
    <text evidence="1">The sequence shown here is derived from an EMBL/GenBank/DDBJ whole genome shotgun (WGS) entry which is preliminary data.</text>
</comment>
<proteinExistence type="predicted"/>
<reference evidence="1 2" key="1">
    <citation type="submission" date="2020-07" db="EMBL/GenBank/DDBJ databases">
        <title>Organ Donor 1.</title>
        <authorList>
            <person name="Marsh A.J."/>
            <person name="Azcarate-Peril M.A."/>
        </authorList>
    </citation>
    <scope>NUCLEOTIDE SEQUENCE [LARGE SCALE GENOMIC DNA]</scope>
    <source>
        <strain evidence="1 2">AMC0717</strain>
    </source>
</reference>
<name>A0A853JRT1_9FIRM</name>
<evidence type="ECO:0000313" key="2">
    <source>
        <dbReference type="Proteomes" id="UP000586254"/>
    </source>
</evidence>
<dbReference type="Proteomes" id="UP000586254">
    <property type="component" value="Unassembled WGS sequence"/>
</dbReference>
<dbReference type="RefSeq" id="WP_180493752.1">
    <property type="nucleotide sequence ID" value="NZ_JACCKS010000017.1"/>
</dbReference>